<evidence type="ECO:0000313" key="7">
    <source>
        <dbReference type="EMBL" id="SPF31164.1"/>
    </source>
</evidence>
<dbReference type="AlphaFoldDB" id="A0A2R8AFZ3"/>
<protein>
    <recommendedName>
        <fullName evidence="6">Thioredoxin domain-containing protein</fullName>
    </recommendedName>
</protein>
<evidence type="ECO:0000256" key="3">
    <source>
        <dbReference type="ARBA" id="ARBA00023157"/>
    </source>
</evidence>
<dbReference type="GO" id="GO:0016491">
    <property type="term" value="F:oxidoreductase activity"/>
    <property type="evidence" value="ECO:0007669"/>
    <property type="project" value="UniProtKB-KW"/>
</dbReference>
<keyword evidence="2" id="KW-0560">Oxidoreductase</keyword>
<dbReference type="InterPro" id="IPR013766">
    <property type="entry name" value="Thioredoxin_domain"/>
</dbReference>
<reference evidence="7 8" key="1">
    <citation type="submission" date="2018-03" db="EMBL/GenBank/DDBJ databases">
        <authorList>
            <person name="Keele B.F."/>
        </authorList>
    </citation>
    <scope>NUCLEOTIDE SEQUENCE [LARGE SCALE GENOMIC DNA]</scope>
    <source>
        <strain evidence="7 8">CeCT 8812</strain>
    </source>
</reference>
<evidence type="ECO:0000256" key="4">
    <source>
        <dbReference type="ARBA" id="ARBA00023284"/>
    </source>
</evidence>
<dbReference type="InterPro" id="IPR001853">
    <property type="entry name" value="DSBA-like_thioredoxin_dom"/>
</dbReference>
<dbReference type="Pfam" id="PF01323">
    <property type="entry name" value="DSBA"/>
    <property type="match status" value="1"/>
</dbReference>
<keyword evidence="1 5" id="KW-0732">Signal</keyword>
<dbReference type="EMBL" id="OMKW01000005">
    <property type="protein sequence ID" value="SPF31164.1"/>
    <property type="molecule type" value="Genomic_DNA"/>
</dbReference>
<evidence type="ECO:0000256" key="5">
    <source>
        <dbReference type="SAM" id="SignalP"/>
    </source>
</evidence>
<evidence type="ECO:0000259" key="6">
    <source>
        <dbReference type="PROSITE" id="PS51352"/>
    </source>
</evidence>
<dbReference type="OrthoDB" id="9780147at2"/>
<keyword evidence="8" id="KW-1185">Reference proteome</keyword>
<gene>
    <name evidence="7" type="ORF">POI8812_03515</name>
</gene>
<feature type="domain" description="Thioredoxin" evidence="6">
    <location>
        <begin position="19"/>
        <end position="239"/>
    </location>
</feature>
<evidence type="ECO:0000313" key="8">
    <source>
        <dbReference type="Proteomes" id="UP000244932"/>
    </source>
</evidence>
<keyword evidence="3" id="KW-1015">Disulfide bond</keyword>
<dbReference type="PANTHER" id="PTHR13887:SF14">
    <property type="entry name" value="DISULFIDE BOND FORMATION PROTEIN D"/>
    <property type="match status" value="1"/>
</dbReference>
<accession>A0A2R8AFZ3</accession>
<dbReference type="Gene3D" id="3.40.30.10">
    <property type="entry name" value="Glutaredoxin"/>
    <property type="match status" value="1"/>
</dbReference>
<evidence type="ECO:0000256" key="1">
    <source>
        <dbReference type="ARBA" id="ARBA00022729"/>
    </source>
</evidence>
<dbReference type="Proteomes" id="UP000244932">
    <property type="component" value="Unassembled WGS sequence"/>
</dbReference>
<dbReference type="CDD" id="cd03023">
    <property type="entry name" value="DsbA_Com1_like"/>
    <property type="match status" value="1"/>
</dbReference>
<proteinExistence type="predicted"/>
<sequence length="242" mass="26250">MKNVLSLLALTVAIAALALTLFAPAPNAVGTRDDAAIKALSLEAIIENPDIIAEAIAILRERQAAEQEQFLAASLESDPNAPVLGNTGGDITVVEFFDYNCTYCKAAMPIVQELLESDDDVRLVYREWPILGEGSIFAARAALASRAQGRYEEMHWALMALPRADEASVMSVARELNLDIGKLLADMNDPAIDAHINLSHQLAERLEFSGTPSFVVGDTRIPGLVPLRQLELIIDDERNNDG</sequence>
<name>A0A2R8AFZ3_9RHOB</name>
<feature type="signal peptide" evidence="5">
    <location>
        <begin position="1"/>
        <end position="28"/>
    </location>
</feature>
<dbReference type="PROSITE" id="PS51352">
    <property type="entry name" value="THIOREDOXIN_2"/>
    <property type="match status" value="1"/>
</dbReference>
<dbReference type="InterPro" id="IPR036249">
    <property type="entry name" value="Thioredoxin-like_sf"/>
</dbReference>
<dbReference type="PANTHER" id="PTHR13887">
    <property type="entry name" value="GLUTATHIONE S-TRANSFERASE KAPPA"/>
    <property type="match status" value="1"/>
</dbReference>
<feature type="chain" id="PRO_5015344055" description="Thioredoxin domain-containing protein" evidence="5">
    <location>
        <begin position="29"/>
        <end position="242"/>
    </location>
</feature>
<organism evidence="7 8">
    <name type="scientific">Pontivivens insulae</name>
    <dbReference type="NCBI Taxonomy" id="1639689"/>
    <lineage>
        <taxon>Bacteria</taxon>
        <taxon>Pseudomonadati</taxon>
        <taxon>Pseudomonadota</taxon>
        <taxon>Alphaproteobacteria</taxon>
        <taxon>Rhodobacterales</taxon>
        <taxon>Paracoccaceae</taxon>
        <taxon>Pontivivens</taxon>
    </lineage>
</organism>
<dbReference type="RefSeq" id="WP_108783878.1">
    <property type="nucleotide sequence ID" value="NZ_OMKW01000005.1"/>
</dbReference>
<evidence type="ECO:0000256" key="2">
    <source>
        <dbReference type="ARBA" id="ARBA00023002"/>
    </source>
</evidence>
<dbReference type="SUPFAM" id="SSF52833">
    <property type="entry name" value="Thioredoxin-like"/>
    <property type="match status" value="1"/>
</dbReference>
<keyword evidence="4" id="KW-0676">Redox-active center</keyword>